<evidence type="ECO:0000256" key="3">
    <source>
        <dbReference type="ARBA" id="ARBA00022448"/>
    </source>
</evidence>
<feature type="compositionally biased region" description="Polar residues" evidence="7">
    <location>
        <begin position="112"/>
        <end position="126"/>
    </location>
</feature>
<gene>
    <name evidence="9" type="ORF">KSP40_PGU011966</name>
</gene>
<protein>
    <recommendedName>
        <fullName evidence="11">Solute carrier family 35 member F1</fullName>
    </recommendedName>
</protein>
<keyword evidence="5 8" id="KW-1133">Transmembrane helix</keyword>
<dbReference type="InterPro" id="IPR009262">
    <property type="entry name" value="SLC35_F1/F2/F6"/>
</dbReference>
<evidence type="ECO:0000256" key="8">
    <source>
        <dbReference type="SAM" id="Phobius"/>
    </source>
</evidence>
<keyword evidence="6 8" id="KW-0472">Membrane</keyword>
<feature type="region of interest" description="Disordered" evidence="7">
    <location>
        <begin position="66"/>
        <end position="126"/>
    </location>
</feature>
<feature type="compositionally biased region" description="Basic and acidic residues" evidence="7">
    <location>
        <begin position="68"/>
        <end position="85"/>
    </location>
</feature>
<feature type="transmembrane region" description="Helical" evidence="8">
    <location>
        <begin position="45"/>
        <end position="63"/>
    </location>
</feature>
<feature type="compositionally biased region" description="Low complexity" evidence="7">
    <location>
        <begin position="92"/>
        <end position="105"/>
    </location>
</feature>
<evidence type="ECO:0000256" key="1">
    <source>
        <dbReference type="ARBA" id="ARBA00004141"/>
    </source>
</evidence>
<evidence type="ECO:0000313" key="9">
    <source>
        <dbReference type="EMBL" id="KAK8941522.1"/>
    </source>
</evidence>
<evidence type="ECO:0000256" key="7">
    <source>
        <dbReference type="SAM" id="MobiDB-lite"/>
    </source>
</evidence>
<evidence type="ECO:0000313" key="10">
    <source>
        <dbReference type="Proteomes" id="UP001412067"/>
    </source>
</evidence>
<keyword evidence="10" id="KW-1185">Reference proteome</keyword>
<dbReference type="PANTHER" id="PTHR14233">
    <property type="entry name" value="DUF914-RELATED"/>
    <property type="match status" value="1"/>
</dbReference>
<sequence length="126" mass="13974">MFLFYSTVPIVLKICGSAMLNLSLLTSDMWTVLIRIFAYHEKVDWMYFLAFVAFTVGLILYSWGSDEDEKRSRAADTNHEQAKAMDEEEQSPGDSLPGPSSSDGQGFRDGKSYSSNSTANPQVGSL</sequence>
<evidence type="ECO:0000256" key="4">
    <source>
        <dbReference type="ARBA" id="ARBA00022692"/>
    </source>
</evidence>
<evidence type="ECO:0000256" key="2">
    <source>
        <dbReference type="ARBA" id="ARBA00007863"/>
    </source>
</evidence>
<comment type="subcellular location">
    <subcellularLocation>
        <location evidence="1">Membrane</location>
        <topology evidence="1">Multi-pass membrane protein</topology>
    </subcellularLocation>
</comment>
<evidence type="ECO:0008006" key="11">
    <source>
        <dbReference type="Google" id="ProtNLM"/>
    </source>
</evidence>
<dbReference type="InterPro" id="IPR052221">
    <property type="entry name" value="SLC35F_Transporter"/>
</dbReference>
<dbReference type="EMBL" id="JBBWWR010000019">
    <property type="protein sequence ID" value="KAK8941522.1"/>
    <property type="molecule type" value="Genomic_DNA"/>
</dbReference>
<dbReference type="Pfam" id="PF06027">
    <property type="entry name" value="SLC35F"/>
    <property type="match status" value="1"/>
</dbReference>
<comment type="caution">
    <text evidence="9">The sequence shown here is derived from an EMBL/GenBank/DDBJ whole genome shotgun (WGS) entry which is preliminary data.</text>
</comment>
<evidence type="ECO:0000256" key="5">
    <source>
        <dbReference type="ARBA" id="ARBA00022989"/>
    </source>
</evidence>
<dbReference type="PANTHER" id="PTHR14233:SF4">
    <property type="entry name" value="SOLUTE CARRIER FAMILY 35 MEMBER F2"/>
    <property type="match status" value="1"/>
</dbReference>
<organism evidence="9 10">
    <name type="scientific">Platanthera guangdongensis</name>
    <dbReference type="NCBI Taxonomy" id="2320717"/>
    <lineage>
        <taxon>Eukaryota</taxon>
        <taxon>Viridiplantae</taxon>
        <taxon>Streptophyta</taxon>
        <taxon>Embryophyta</taxon>
        <taxon>Tracheophyta</taxon>
        <taxon>Spermatophyta</taxon>
        <taxon>Magnoliopsida</taxon>
        <taxon>Liliopsida</taxon>
        <taxon>Asparagales</taxon>
        <taxon>Orchidaceae</taxon>
        <taxon>Orchidoideae</taxon>
        <taxon>Orchideae</taxon>
        <taxon>Orchidinae</taxon>
        <taxon>Platanthera</taxon>
    </lineage>
</organism>
<keyword evidence="4 8" id="KW-0812">Transmembrane</keyword>
<proteinExistence type="inferred from homology"/>
<name>A0ABR2LIZ0_9ASPA</name>
<keyword evidence="3" id="KW-0813">Transport</keyword>
<dbReference type="Proteomes" id="UP001412067">
    <property type="component" value="Unassembled WGS sequence"/>
</dbReference>
<reference evidence="9 10" key="1">
    <citation type="journal article" date="2022" name="Nat. Plants">
        <title>Genomes of leafy and leafless Platanthera orchids illuminate the evolution of mycoheterotrophy.</title>
        <authorList>
            <person name="Li M.H."/>
            <person name="Liu K.W."/>
            <person name="Li Z."/>
            <person name="Lu H.C."/>
            <person name="Ye Q.L."/>
            <person name="Zhang D."/>
            <person name="Wang J.Y."/>
            <person name="Li Y.F."/>
            <person name="Zhong Z.M."/>
            <person name="Liu X."/>
            <person name="Yu X."/>
            <person name="Liu D.K."/>
            <person name="Tu X.D."/>
            <person name="Liu B."/>
            <person name="Hao Y."/>
            <person name="Liao X.Y."/>
            <person name="Jiang Y.T."/>
            <person name="Sun W.H."/>
            <person name="Chen J."/>
            <person name="Chen Y.Q."/>
            <person name="Ai Y."/>
            <person name="Zhai J.W."/>
            <person name="Wu S.S."/>
            <person name="Zhou Z."/>
            <person name="Hsiao Y.Y."/>
            <person name="Wu W.L."/>
            <person name="Chen Y.Y."/>
            <person name="Lin Y.F."/>
            <person name="Hsu J.L."/>
            <person name="Li C.Y."/>
            <person name="Wang Z.W."/>
            <person name="Zhao X."/>
            <person name="Zhong W.Y."/>
            <person name="Ma X.K."/>
            <person name="Ma L."/>
            <person name="Huang J."/>
            <person name="Chen G.Z."/>
            <person name="Huang M.Z."/>
            <person name="Huang L."/>
            <person name="Peng D.H."/>
            <person name="Luo Y.B."/>
            <person name="Zou S.Q."/>
            <person name="Chen S.P."/>
            <person name="Lan S."/>
            <person name="Tsai W.C."/>
            <person name="Van de Peer Y."/>
            <person name="Liu Z.J."/>
        </authorList>
    </citation>
    <scope>NUCLEOTIDE SEQUENCE [LARGE SCALE GENOMIC DNA]</scope>
    <source>
        <strain evidence="9">Lor288</strain>
    </source>
</reference>
<comment type="similarity">
    <text evidence="2">Belongs to the SLC35F solute transporter family.</text>
</comment>
<evidence type="ECO:0000256" key="6">
    <source>
        <dbReference type="ARBA" id="ARBA00023136"/>
    </source>
</evidence>
<accession>A0ABR2LIZ0</accession>